<keyword evidence="2" id="KW-0805">Transcription regulation</keyword>
<dbReference type="PANTHER" id="PTHR30346">
    <property type="entry name" value="TRANSCRIPTIONAL DUAL REGULATOR HCAR-RELATED"/>
    <property type="match status" value="1"/>
</dbReference>
<comment type="caution">
    <text evidence="6">The sequence shown here is derived from an EMBL/GenBank/DDBJ whole genome shotgun (WGS) entry which is preliminary data.</text>
</comment>
<keyword evidence="7" id="KW-1185">Reference proteome</keyword>
<comment type="similarity">
    <text evidence="1">Belongs to the LysR transcriptional regulatory family.</text>
</comment>
<name>A0A846MDB6_9SPHN</name>
<evidence type="ECO:0000256" key="2">
    <source>
        <dbReference type="ARBA" id="ARBA00023015"/>
    </source>
</evidence>
<protein>
    <submittedName>
        <fullName evidence="6">DNA-binding transcriptional LysR family regulator</fullName>
    </submittedName>
</protein>
<dbReference type="Proteomes" id="UP000576821">
    <property type="component" value="Unassembled WGS sequence"/>
</dbReference>
<dbReference type="SUPFAM" id="SSF46785">
    <property type="entry name" value="Winged helix' DNA-binding domain"/>
    <property type="match status" value="1"/>
</dbReference>
<dbReference type="RefSeq" id="WP_167305027.1">
    <property type="nucleotide sequence ID" value="NZ_JAASQR010000004.1"/>
</dbReference>
<organism evidence="6 7">
    <name type="scientific">Sphingobium vermicomposti</name>
    <dbReference type="NCBI Taxonomy" id="529005"/>
    <lineage>
        <taxon>Bacteria</taxon>
        <taxon>Pseudomonadati</taxon>
        <taxon>Pseudomonadota</taxon>
        <taxon>Alphaproteobacteria</taxon>
        <taxon>Sphingomonadales</taxon>
        <taxon>Sphingomonadaceae</taxon>
        <taxon>Sphingobium</taxon>
    </lineage>
</organism>
<keyword evidence="3 6" id="KW-0238">DNA-binding</keyword>
<dbReference type="Gene3D" id="1.10.10.10">
    <property type="entry name" value="Winged helix-like DNA-binding domain superfamily/Winged helix DNA-binding domain"/>
    <property type="match status" value="1"/>
</dbReference>
<dbReference type="InterPro" id="IPR000847">
    <property type="entry name" value="LysR_HTH_N"/>
</dbReference>
<gene>
    <name evidence="6" type="ORF">FHS54_003154</name>
</gene>
<dbReference type="InterPro" id="IPR005119">
    <property type="entry name" value="LysR_subst-bd"/>
</dbReference>
<evidence type="ECO:0000313" key="6">
    <source>
        <dbReference type="EMBL" id="NIJ18154.1"/>
    </source>
</evidence>
<dbReference type="InterPro" id="IPR036390">
    <property type="entry name" value="WH_DNA-bd_sf"/>
</dbReference>
<dbReference type="AlphaFoldDB" id="A0A846MDB6"/>
<keyword evidence="4" id="KW-0804">Transcription</keyword>
<dbReference type="GO" id="GO:0003700">
    <property type="term" value="F:DNA-binding transcription factor activity"/>
    <property type="evidence" value="ECO:0007669"/>
    <property type="project" value="InterPro"/>
</dbReference>
<dbReference type="EMBL" id="JAASQR010000004">
    <property type="protein sequence ID" value="NIJ18154.1"/>
    <property type="molecule type" value="Genomic_DNA"/>
</dbReference>
<dbReference type="InterPro" id="IPR036388">
    <property type="entry name" value="WH-like_DNA-bd_sf"/>
</dbReference>
<dbReference type="PANTHER" id="PTHR30346:SF0">
    <property type="entry name" value="HCA OPERON TRANSCRIPTIONAL ACTIVATOR HCAR"/>
    <property type="match status" value="1"/>
</dbReference>
<dbReference type="Pfam" id="PF03466">
    <property type="entry name" value="LysR_substrate"/>
    <property type="match status" value="1"/>
</dbReference>
<evidence type="ECO:0000259" key="5">
    <source>
        <dbReference type="PROSITE" id="PS50931"/>
    </source>
</evidence>
<dbReference type="Pfam" id="PF00126">
    <property type="entry name" value="HTH_1"/>
    <property type="match status" value="1"/>
</dbReference>
<evidence type="ECO:0000256" key="4">
    <source>
        <dbReference type="ARBA" id="ARBA00023163"/>
    </source>
</evidence>
<feature type="domain" description="HTH lysR-type" evidence="5">
    <location>
        <begin position="1"/>
        <end position="58"/>
    </location>
</feature>
<evidence type="ECO:0000256" key="3">
    <source>
        <dbReference type="ARBA" id="ARBA00023125"/>
    </source>
</evidence>
<dbReference type="GO" id="GO:0003677">
    <property type="term" value="F:DNA binding"/>
    <property type="evidence" value="ECO:0007669"/>
    <property type="project" value="UniProtKB-KW"/>
</dbReference>
<dbReference type="GO" id="GO:0032993">
    <property type="term" value="C:protein-DNA complex"/>
    <property type="evidence" value="ECO:0007669"/>
    <property type="project" value="TreeGrafter"/>
</dbReference>
<dbReference type="PROSITE" id="PS50931">
    <property type="entry name" value="HTH_LYSR"/>
    <property type="match status" value="1"/>
</dbReference>
<proteinExistence type="inferred from homology"/>
<accession>A0A846MDB6</accession>
<dbReference type="FunFam" id="1.10.10.10:FF:000001">
    <property type="entry name" value="LysR family transcriptional regulator"/>
    <property type="match status" value="1"/>
</dbReference>
<sequence length="290" mass="31055">MELRQLRYFVTLADTGNFHRAAERLHISQPPLTVAIRKLEAELGATLFDRGSRGVTLTPAGRSSLEIARATLAQADRFREAVREGAVGERGRLRVGFVGSATFELLPRLITEYRRRYPAVELVLEEATSAEIARKLAATELDVGLVRLPLLHIAAVDTRVIDPDELHAAIPVGSPFASADSVELSALAQQPFILQSRISVLHSITLTACQKAGFMPIVAQEAAQLSAVLALVRSGLGVALVPSRAAGSVPQGVRLVRLAQQVPVQTGVALPRDRASPLAQNFAAIASDSQ</sequence>
<reference evidence="6 7" key="1">
    <citation type="submission" date="2020-03" db="EMBL/GenBank/DDBJ databases">
        <title>Genomic Encyclopedia of Type Strains, Phase IV (KMG-IV): sequencing the most valuable type-strain genomes for metagenomic binning, comparative biology and taxonomic classification.</title>
        <authorList>
            <person name="Goeker M."/>
        </authorList>
    </citation>
    <scope>NUCLEOTIDE SEQUENCE [LARGE SCALE GENOMIC DNA]</scope>
    <source>
        <strain evidence="6 7">DSM 21299</strain>
    </source>
</reference>
<dbReference type="Gene3D" id="3.40.190.10">
    <property type="entry name" value="Periplasmic binding protein-like II"/>
    <property type="match status" value="2"/>
</dbReference>
<dbReference type="SUPFAM" id="SSF53850">
    <property type="entry name" value="Periplasmic binding protein-like II"/>
    <property type="match status" value="1"/>
</dbReference>
<evidence type="ECO:0000313" key="7">
    <source>
        <dbReference type="Proteomes" id="UP000576821"/>
    </source>
</evidence>
<evidence type="ECO:0000256" key="1">
    <source>
        <dbReference type="ARBA" id="ARBA00009437"/>
    </source>
</evidence>
<dbReference type="PRINTS" id="PR00039">
    <property type="entry name" value="HTHLYSR"/>
</dbReference>
<dbReference type="CDD" id="cd08414">
    <property type="entry name" value="PBP2_LTTR_aromatics_like"/>
    <property type="match status" value="1"/>
</dbReference>